<evidence type="ECO:0000313" key="4">
    <source>
        <dbReference type="Proteomes" id="UP000255108"/>
    </source>
</evidence>
<gene>
    <name evidence="3" type="ORF">EV682_11328</name>
    <name evidence="2" type="ORF">NCTC11159_04381</name>
</gene>
<dbReference type="Proteomes" id="UP000255108">
    <property type="component" value="Unassembled WGS sequence"/>
</dbReference>
<keyword evidence="5" id="KW-1185">Reference proteome</keyword>
<dbReference type="EMBL" id="UGHR01000006">
    <property type="protein sequence ID" value="STR45791.1"/>
    <property type="molecule type" value="Genomic_DNA"/>
</dbReference>
<reference evidence="2 4" key="1">
    <citation type="submission" date="2018-06" db="EMBL/GenBank/DDBJ databases">
        <authorList>
            <consortium name="Pathogen Informatics"/>
            <person name="Doyle S."/>
        </authorList>
    </citation>
    <scope>NUCLEOTIDE SEQUENCE [LARGE SCALE GENOMIC DNA]</scope>
    <source>
        <strain evidence="2 4">NCTC11159</strain>
    </source>
</reference>
<keyword evidence="1" id="KW-0732">Signal</keyword>
<reference evidence="3 5" key="2">
    <citation type="submission" date="2019-03" db="EMBL/GenBank/DDBJ databases">
        <title>Genomic Encyclopedia of Type Strains, Phase IV (KMG-IV): sequencing the most valuable type-strain genomes for metagenomic binning, comparative biology and taxonomic classification.</title>
        <authorList>
            <person name="Goeker M."/>
        </authorList>
    </citation>
    <scope>NUCLEOTIDE SEQUENCE [LARGE SCALE GENOMIC DNA]</scope>
    <source>
        <strain evidence="3 5">DSM 3764</strain>
    </source>
</reference>
<dbReference type="AlphaFoldDB" id="A0A377SUR9"/>
<evidence type="ECO:0000256" key="1">
    <source>
        <dbReference type="SAM" id="SignalP"/>
    </source>
</evidence>
<feature type="chain" id="PRO_5016614386" evidence="1">
    <location>
        <begin position="20"/>
        <end position="189"/>
    </location>
</feature>
<organism evidence="2 4">
    <name type="scientific">Iodobacter fluviatilis</name>
    <dbReference type="NCBI Taxonomy" id="537"/>
    <lineage>
        <taxon>Bacteria</taxon>
        <taxon>Pseudomonadati</taxon>
        <taxon>Pseudomonadota</taxon>
        <taxon>Betaproteobacteria</taxon>
        <taxon>Neisseriales</taxon>
        <taxon>Chitinibacteraceae</taxon>
        <taxon>Iodobacter</taxon>
    </lineage>
</organism>
<dbReference type="RefSeq" id="WP_115230040.1">
    <property type="nucleotide sequence ID" value="NZ_CAWOLO010000013.1"/>
</dbReference>
<dbReference type="EMBL" id="SMBT01000013">
    <property type="protein sequence ID" value="TCU82968.1"/>
    <property type="molecule type" value="Genomic_DNA"/>
</dbReference>
<dbReference type="OrthoDB" id="8961589at2"/>
<sequence length="189" mass="21205">MFRFTLMISFCLCSLAANAGLDIIAYEKLSIVSAPKFDKDGRPLGEQQVKLAPVEFAERFTGLIAGKVYKYQSAFSFRAGSYSGYNDWRNELAKLAGYAQTPYQSLNGEIAQRYDVTVWNVKKGPFWELIDFSDSEGVIGPVVCKRISKDFIQYQSAASKHPDKSFRNAYEGWKKAFSMCANSGAIAFY</sequence>
<feature type="signal peptide" evidence="1">
    <location>
        <begin position="1"/>
        <end position="19"/>
    </location>
</feature>
<evidence type="ECO:0000313" key="2">
    <source>
        <dbReference type="EMBL" id="STR45791.1"/>
    </source>
</evidence>
<accession>A0A377SUR9</accession>
<name>A0A377SUR9_9NEIS</name>
<dbReference type="Proteomes" id="UP000295794">
    <property type="component" value="Unassembled WGS sequence"/>
</dbReference>
<evidence type="ECO:0000313" key="5">
    <source>
        <dbReference type="Proteomes" id="UP000295794"/>
    </source>
</evidence>
<protein>
    <submittedName>
        <fullName evidence="2">Uncharacterized protein</fullName>
    </submittedName>
</protein>
<evidence type="ECO:0000313" key="3">
    <source>
        <dbReference type="EMBL" id="TCU82968.1"/>
    </source>
</evidence>
<proteinExistence type="predicted"/>